<gene>
    <name evidence="1" type="ORF">PEGY_LOCUS332</name>
</gene>
<feature type="non-terminal residue" evidence="1">
    <location>
        <position position="47"/>
    </location>
</feature>
<dbReference type="Proteomes" id="UP001154252">
    <property type="component" value="Unassembled WGS sequence"/>
</dbReference>
<proteinExistence type="predicted"/>
<dbReference type="AlphaFoldDB" id="A0A9W4K5P0"/>
<evidence type="ECO:0000313" key="1">
    <source>
        <dbReference type="EMBL" id="CAG8883019.1"/>
    </source>
</evidence>
<feature type="non-terminal residue" evidence="1">
    <location>
        <position position="1"/>
    </location>
</feature>
<reference evidence="1" key="1">
    <citation type="submission" date="2021-07" db="EMBL/GenBank/DDBJ databases">
        <authorList>
            <person name="Branca A.L. A."/>
        </authorList>
    </citation>
    <scope>NUCLEOTIDE SEQUENCE</scope>
</reference>
<keyword evidence="2" id="KW-1185">Reference proteome</keyword>
<comment type="caution">
    <text evidence="1">The sequence shown here is derived from an EMBL/GenBank/DDBJ whole genome shotgun (WGS) entry which is preliminary data.</text>
</comment>
<evidence type="ECO:0000313" key="2">
    <source>
        <dbReference type="Proteomes" id="UP001154252"/>
    </source>
</evidence>
<sequence length="47" mass="5153">VSADGFACPPLIILSAKQALLRWFGTIKEDEHLAITDTGYINDTLAY</sequence>
<dbReference type="OrthoDB" id="4368338at2759"/>
<dbReference type="EMBL" id="CAJVRC010000468">
    <property type="protein sequence ID" value="CAG8883019.1"/>
    <property type="molecule type" value="Genomic_DNA"/>
</dbReference>
<organism evidence="1 2">
    <name type="scientific">Penicillium egyptiacum</name>
    <dbReference type="NCBI Taxonomy" id="1303716"/>
    <lineage>
        <taxon>Eukaryota</taxon>
        <taxon>Fungi</taxon>
        <taxon>Dikarya</taxon>
        <taxon>Ascomycota</taxon>
        <taxon>Pezizomycotina</taxon>
        <taxon>Eurotiomycetes</taxon>
        <taxon>Eurotiomycetidae</taxon>
        <taxon>Eurotiales</taxon>
        <taxon>Aspergillaceae</taxon>
        <taxon>Penicillium</taxon>
    </lineage>
</organism>
<protein>
    <submittedName>
        <fullName evidence="1">Uncharacterized protein</fullName>
    </submittedName>
</protein>
<name>A0A9W4K5P0_9EURO</name>
<accession>A0A9W4K5P0</accession>